<evidence type="ECO:0000313" key="3">
    <source>
        <dbReference type="Proteomes" id="UP001549112"/>
    </source>
</evidence>
<dbReference type="Proteomes" id="UP001549112">
    <property type="component" value="Unassembled WGS sequence"/>
</dbReference>
<feature type="non-terminal residue" evidence="2">
    <location>
        <position position="1"/>
    </location>
</feature>
<sequence>TENEVNQKNDTDVRTELSDWLRNK</sequence>
<dbReference type="EMBL" id="JBEPLT010000017">
    <property type="protein sequence ID" value="MET3560680.1"/>
    <property type="molecule type" value="Genomic_DNA"/>
</dbReference>
<organism evidence="2 3">
    <name type="scientific">Bartonella japonica</name>
    <dbReference type="NCBI Taxonomy" id="357761"/>
    <lineage>
        <taxon>Bacteria</taxon>
        <taxon>Pseudomonadati</taxon>
        <taxon>Pseudomonadota</taxon>
        <taxon>Alphaproteobacteria</taxon>
        <taxon>Hyphomicrobiales</taxon>
        <taxon>Bartonellaceae</taxon>
        <taxon>Bartonella</taxon>
    </lineage>
</organism>
<evidence type="ECO:0000256" key="1">
    <source>
        <dbReference type="SAM" id="MobiDB-lite"/>
    </source>
</evidence>
<evidence type="ECO:0000313" key="2">
    <source>
        <dbReference type="EMBL" id="MET3560680.1"/>
    </source>
</evidence>
<name>A0ABV2FQ36_9HYPH</name>
<gene>
    <name evidence="2" type="ORF">ABID39_001388</name>
</gene>
<accession>A0ABV2FQ36</accession>
<comment type="caution">
    <text evidence="2">The sequence shown here is derived from an EMBL/GenBank/DDBJ whole genome shotgun (WGS) entry which is preliminary data.</text>
</comment>
<reference evidence="2 3" key="1">
    <citation type="submission" date="2024-06" db="EMBL/GenBank/DDBJ databases">
        <title>Genomic Encyclopedia of Type Strains, Phase IV (KMG-IV): sequencing the most valuable type-strain genomes for metagenomic binning, comparative biology and taxonomic classification.</title>
        <authorList>
            <person name="Goeker M."/>
        </authorList>
    </citation>
    <scope>NUCLEOTIDE SEQUENCE [LARGE SCALE GENOMIC DNA]</scope>
    <source>
        <strain evidence="2 3">DSM 23650</strain>
    </source>
</reference>
<keyword evidence="3" id="KW-1185">Reference proteome</keyword>
<feature type="region of interest" description="Disordered" evidence="1">
    <location>
        <begin position="1"/>
        <end position="24"/>
    </location>
</feature>
<protein>
    <submittedName>
        <fullName evidence="2">Uncharacterized protein</fullName>
    </submittedName>
</protein>
<proteinExistence type="predicted"/>